<feature type="compositionally biased region" description="Basic and acidic residues" evidence="8">
    <location>
        <begin position="1463"/>
        <end position="1538"/>
    </location>
</feature>
<dbReference type="GO" id="GO:0005524">
    <property type="term" value="F:ATP binding"/>
    <property type="evidence" value="ECO:0007669"/>
    <property type="project" value="UniProtKB-UniRule"/>
</dbReference>
<feature type="region of interest" description="Disordered" evidence="8">
    <location>
        <begin position="308"/>
        <end position="331"/>
    </location>
</feature>
<dbReference type="GO" id="GO:0016460">
    <property type="term" value="C:myosin II complex"/>
    <property type="evidence" value="ECO:0007669"/>
    <property type="project" value="TreeGrafter"/>
</dbReference>
<evidence type="ECO:0000256" key="5">
    <source>
        <dbReference type="ARBA" id="ARBA00023175"/>
    </source>
</evidence>
<evidence type="ECO:0000259" key="9">
    <source>
        <dbReference type="PROSITE" id="PS50106"/>
    </source>
</evidence>
<dbReference type="InterPro" id="IPR036961">
    <property type="entry name" value="Kinesin_motor_dom_sf"/>
</dbReference>
<dbReference type="Gene3D" id="1.10.287.1490">
    <property type="match status" value="1"/>
</dbReference>
<feature type="binding site" evidence="6">
    <location>
        <begin position="520"/>
        <end position="527"/>
    </location>
    <ligand>
        <name>ATP</name>
        <dbReference type="ChEBI" id="CHEBI:30616"/>
    </ligand>
</feature>
<feature type="compositionally biased region" description="Low complexity" evidence="8">
    <location>
        <begin position="131"/>
        <end position="145"/>
    </location>
</feature>
<keyword evidence="2 6" id="KW-0067">ATP-binding</keyword>
<feature type="region of interest" description="Disordered" evidence="8">
    <location>
        <begin position="1"/>
        <end position="189"/>
    </location>
</feature>
<sequence length="2157" mass="242446">MPIFGGKKKEKKKGGDAPGRKPPSPDSSQHYGGGKAGPSSSMQSLAASSRTAGVGHRREREFGGGAGGSSVKDKVSRFEQVTEREKGRGVSASYTSLNSRDRSVTSPPPSTSAAASQHGSNASLLRPDVRSQAGSSYSSVASPASDQITVNATTTTSGTSPYRRPGFESPPGPAAAEDSRTMKPYNGRDLPLPPLQMATVRHRSVVAEKSPANGGGFGFVLRQSYLPMPDDPGQTRLVHLVEPRPDYMGPLMTGDRITQVNGEDVEDESHEKVVELIKASGDRVELMVASMPELLELNARVFHGSDNPFVDRGNKMRKSARMKPGQTGTLRKQAARAKKEFRARSEEEVLSDKQGLENERVWVVHRAGFSLGTVQPEDTSAPSNFSSHFSIIRYQGKDTKKVKLAQTDDIIDVDEEDLEKANPPQQDTVEDLVDLTHLNEPSVLHVLRQRYGSSLIHTFTGRHLIVMNPLQPLSCYVDRVIDMFRGCRREDMPPHIFAAGQQAYRNMMTTRSDQSLVLMGLSGSGKTFNARYLLRYLATIGQTEHATVTNAKLDAVELLLHSFGSSATFLNPQATRCICLYTLDFDPSGSVLSALVRTYLLEKTRVASHPEGEGNFNIFYQLIAGADDHLTAELMLDALPGEEPNLYVEPHDNEQRVESAAYVWDLIQNCLDILGISESEAMGLWSLLAAIYHLGYAGVKKSAVRGSECFLNPAAAQRAAIILGIDHEDLGKDIFNPPRGASFRLPSLLSSPSQSSNLNLSDTGSIHSYGSPIIAAQSGNRSAALDAFAMGLYEQAVSALVMLINRALQGPSSAKSRSSIHVLDTPGFQHRELAGARNGASFDELCMNYTQERLHMLFHDVTFTLEQDRYIQENIHWMFSESPESPLPLINAIDKHVGRRGIAVDVNTDRRGLLWILEEESMFPGASDGSFLDRVHMYHGKPGEMGDPPLIKVMKEENQFQIRHCQHSLSVLYDANGWVKRAREHPSFRIVAQVMADSKKECIGSIFQGRGVAASATNMSTSALKVDTAHSSLSRTRSGQAVGYSSPGSGIKKSSICLQTKFQLDSLIDVLRKTRQWFIRCILPQIPSKLPGALPSPDPILQKSQSEPAPHGVVNVPLIKAQIQRADIVKAARIYKQGFPEHMSFPEFCRRYGTIEKLDVPLNTPEAVQEILMLQEVPSHAYKLGSSQVFLRSGILPKLDQSVEAHTHSSMVLFQARCRGYLGRKRFRGLEVLDSAAYVIQSNVEVWTEIRDWSWWQLYTKIKPLLAIWRVERETKEKQAEIDKLVTKVAKLEDERDTLQESENILSEKVKQLTLQMTAAQEASGQAEELLENEQIEKREMEEQLSDMTGKVDELCREKEQLNLQIAEVSILARIKQEEGEAELSPQGGYMDKYWETKRELETLRQRLSTERDDELETLQTSKRSLEKKLAGSEAEVEELNRSLTQLRKKTVKQGQELNDLKLHLESQQARNEELEKRQRKFDSELSSAKDDAVQERQEKEKLAQGRHNLRSDLDELSAKLKETQDELDKANQEREDLQTELLQQTSASTESEVTSLKRMKRELETKLEGLEDDLDEANIKVDNLQQGKARLEVANQTLKAQHQKELESRDEEVEAMKGNMNKKLKALGDQIEELHEEKQAATKARRDMERELAQYQGRVGDPEVEKKLKRQIHKYKALLQSSNEELERLRDSSKTSALVRSLRNQLEEQQASMQASLKSLKRVQEELDESVVQVDELTRSKLELESRVSDLTREKSDLESRVEEDTDEIEELTGKQRSLISQNTQLQTQLAESHQQIAELEDTIASLESKLTELNSKITDMEGGINRQQYEASEVKVRELEQKLDLEKSSVRRLESQIQRLRGQLERVQKQEGDDSSQKSSEALRRMQKQLREVRLELQEAERKEQEMARKKRTAESQLQELEVRLQSAEADLKTAERRVDTLQDALKMQEEEIGSGEEDEGDMSRSYDDLSSSGGSYQIGELSGSKEDLSDSRDTEHRLSSHLKGLGGGRSATPRVEDYTSPTHHTRRNRFNLDAEDDDVKLYSRRKRASVEEDDDLLVSRRHRTRIPLSDEEKEEEEKKPRKSYLSKLSDEEDDLAKSPTRRRNRRYDLGASDDEGDSAFKTKNSRLARGKLSPDKEEEVSSRRRYNRILISDD</sequence>
<feature type="region of interest" description="Disordered" evidence="8">
    <location>
        <begin position="1408"/>
        <end position="1438"/>
    </location>
</feature>
<accession>A0AA35RUG2</accession>
<feature type="compositionally biased region" description="Acidic residues" evidence="8">
    <location>
        <begin position="1953"/>
        <end position="1963"/>
    </location>
</feature>
<dbReference type="InterPro" id="IPR001478">
    <property type="entry name" value="PDZ"/>
</dbReference>
<feature type="compositionally biased region" description="Basic and acidic residues" evidence="8">
    <location>
        <begin position="71"/>
        <end position="88"/>
    </location>
</feature>
<evidence type="ECO:0000256" key="6">
    <source>
        <dbReference type="PROSITE-ProRule" id="PRU00782"/>
    </source>
</evidence>
<dbReference type="SUPFAM" id="SSF50156">
    <property type="entry name" value="PDZ domain-like"/>
    <property type="match status" value="1"/>
</dbReference>
<dbReference type="GO" id="GO:0003774">
    <property type="term" value="F:cytoskeletal motor activity"/>
    <property type="evidence" value="ECO:0007669"/>
    <property type="project" value="UniProtKB-UniRule"/>
</dbReference>
<keyword evidence="12" id="KW-1185">Reference proteome</keyword>
<keyword evidence="6" id="KW-0009">Actin-binding</keyword>
<name>A0AA35RUG2_GEOBA</name>
<keyword evidence="1 6" id="KW-0547">Nucleotide-binding</keyword>
<dbReference type="GO" id="GO:0051015">
    <property type="term" value="F:actin filament binding"/>
    <property type="evidence" value="ECO:0007669"/>
    <property type="project" value="TreeGrafter"/>
</dbReference>
<dbReference type="SUPFAM" id="SSF57997">
    <property type="entry name" value="Tropomyosin"/>
    <property type="match status" value="1"/>
</dbReference>
<dbReference type="PANTHER" id="PTHR45615:SF36">
    <property type="entry name" value="MYOSIN HEAVY CHAIN-LIKE, ISOFORM B-RELATED"/>
    <property type="match status" value="1"/>
</dbReference>
<keyword evidence="5 6" id="KW-0505">Motor protein</keyword>
<dbReference type="SUPFAM" id="SSF52540">
    <property type="entry name" value="P-loop containing nucleoside triphosphate hydrolases"/>
    <property type="match status" value="1"/>
</dbReference>
<evidence type="ECO:0000256" key="1">
    <source>
        <dbReference type="ARBA" id="ARBA00022741"/>
    </source>
</evidence>
<feature type="compositionally biased region" description="Basic and acidic residues" evidence="8">
    <location>
        <begin position="1986"/>
        <end position="2001"/>
    </location>
</feature>
<evidence type="ECO:0000256" key="4">
    <source>
        <dbReference type="ARBA" id="ARBA00023123"/>
    </source>
</evidence>
<reference evidence="11" key="1">
    <citation type="submission" date="2023-03" db="EMBL/GenBank/DDBJ databases">
        <authorList>
            <person name="Steffen K."/>
            <person name="Cardenas P."/>
        </authorList>
    </citation>
    <scope>NUCLEOTIDE SEQUENCE</scope>
</reference>
<comment type="caution">
    <text evidence="6">Lacks conserved residue(s) required for the propagation of feature annotation.</text>
</comment>
<comment type="caution">
    <text evidence="11">The sequence shown here is derived from an EMBL/GenBank/DDBJ whole genome shotgun (WGS) entry which is preliminary data.</text>
</comment>
<dbReference type="GO" id="GO:0005737">
    <property type="term" value="C:cytoplasm"/>
    <property type="evidence" value="ECO:0007669"/>
    <property type="project" value="TreeGrafter"/>
</dbReference>
<dbReference type="Gene3D" id="1.20.5.340">
    <property type="match status" value="1"/>
</dbReference>
<dbReference type="InterPro" id="IPR000048">
    <property type="entry name" value="IQ_motif_EF-hand-BS"/>
</dbReference>
<evidence type="ECO:0000259" key="10">
    <source>
        <dbReference type="PROSITE" id="PS51456"/>
    </source>
</evidence>
<feature type="compositionally biased region" description="Polar residues" evidence="8">
    <location>
        <begin position="1541"/>
        <end position="1555"/>
    </location>
</feature>
<feature type="compositionally biased region" description="Basic residues" evidence="8">
    <location>
        <begin position="1"/>
        <end position="12"/>
    </location>
</feature>
<feature type="domain" description="PDZ" evidence="9">
    <location>
        <begin position="204"/>
        <end position="292"/>
    </location>
</feature>
<keyword evidence="4 6" id="KW-0518">Myosin</keyword>
<dbReference type="Gene3D" id="1.20.120.720">
    <property type="entry name" value="Myosin VI head, motor domain, U50 subdomain"/>
    <property type="match status" value="1"/>
</dbReference>
<dbReference type="Gene3D" id="1.10.10.820">
    <property type="match status" value="1"/>
</dbReference>
<evidence type="ECO:0000256" key="8">
    <source>
        <dbReference type="SAM" id="MobiDB-lite"/>
    </source>
</evidence>
<dbReference type="Pfam" id="PF00595">
    <property type="entry name" value="PDZ"/>
    <property type="match status" value="1"/>
</dbReference>
<dbReference type="Gene3D" id="2.30.42.10">
    <property type="match status" value="1"/>
</dbReference>
<dbReference type="Gene3D" id="1.20.5.4820">
    <property type="match status" value="1"/>
</dbReference>
<feature type="region of interest" description="Disordered" evidence="8">
    <location>
        <begin position="2053"/>
        <end position="2157"/>
    </location>
</feature>
<feature type="region of interest" description="Disordered" evidence="8">
    <location>
        <begin position="1866"/>
        <end position="1886"/>
    </location>
</feature>
<feature type="coiled-coil region" evidence="7">
    <location>
        <begin position="1275"/>
        <end position="1372"/>
    </location>
</feature>
<dbReference type="SMART" id="SM00228">
    <property type="entry name" value="PDZ"/>
    <property type="match status" value="1"/>
</dbReference>
<dbReference type="Pfam" id="PF00612">
    <property type="entry name" value="IQ"/>
    <property type="match status" value="1"/>
</dbReference>
<evidence type="ECO:0000313" key="11">
    <source>
        <dbReference type="EMBL" id="CAI8017479.1"/>
    </source>
</evidence>
<dbReference type="PRINTS" id="PR00193">
    <property type="entry name" value="MYOSINHEAVY"/>
</dbReference>
<dbReference type="GO" id="GO:0032982">
    <property type="term" value="C:myosin filament"/>
    <property type="evidence" value="ECO:0007669"/>
    <property type="project" value="TreeGrafter"/>
</dbReference>
<dbReference type="PANTHER" id="PTHR45615">
    <property type="entry name" value="MYOSIN HEAVY CHAIN, NON-MUSCLE"/>
    <property type="match status" value="1"/>
</dbReference>
<protein>
    <submittedName>
        <fullName evidence="11">Unconventional myosin-XVIIIa</fullName>
    </submittedName>
</protein>
<dbReference type="Pfam" id="PF01576">
    <property type="entry name" value="Myosin_tail_1"/>
    <property type="match status" value="1"/>
</dbReference>
<dbReference type="PROSITE" id="PS51456">
    <property type="entry name" value="MYOSIN_MOTOR"/>
    <property type="match status" value="1"/>
</dbReference>
<keyword evidence="3 7" id="KW-0175">Coiled coil</keyword>
<evidence type="ECO:0000256" key="2">
    <source>
        <dbReference type="ARBA" id="ARBA00022840"/>
    </source>
</evidence>
<dbReference type="Gene3D" id="3.40.850.10">
    <property type="entry name" value="Kinesin motor domain"/>
    <property type="match status" value="1"/>
</dbReference>
<organism evidence="11 12">
    <name type="scientific">Geodia barretti</name>
    <name type="common">Barrett's horny sponge</name>
    <dbReference type="NCBI Taxonomy" id="519541"/>
    <lineage>
        <taxon>Eukaryota</taxon>
        <taxon>Metazoa</taxon>
        <taxon>Porifera</taxon>
        <taxon>Demospongiae</taxon>
        <taxon>Heteroscleromorpha</taxon>
        <taxon>Tetractinellida</taxon>
        <taxon>Astrophorina</taxon>
        <taxon>Geodiidae</taxon>
        <taxon>Geodia</taxon>
    </lineage>
</organism>
<dbReference type="PROSITE" id="PS50096">
    <property type="entry name" value="IQ"/>
    <property type="match status" value="1"/>
</dbReference>
<dbReference type="Proteomes" id="UP001174909">
    <property type="component" value="Unassembled WGS sequence"/>
</dbReference>
<evidence type="ECO:0000313" key="12">
    <source>
        <dbReference type="Proteomes" id="UP001174909"/>
    </source>
</evidence>
<dbReference type="SMART" id="SM00015">
    <property type="entry name" value="IQ"/>
    <property type="match status" value="1"/>
</dbReference>
<feature type="region of interest" description="Disordered" evidence="8">
    <location>
        <begin position="1749"/>
        <end position="1777"/>
    </location>
</feature>
<dbReference type="SMART" id="SM00242">
    <property type="entry name" value="MYSc"/>
    <property type="match status" value="1"/>
</dbReference>
<comment type="similarity">
    <text evidence="6">Belongs to the TRAFAC class myosin-kinesin ATPase superfamily. Myosin family.</text>
</comment>
<feature type="compositionally biased region" description="Basic and acidic residues" evidence="8">
    <location>
        <begin position="1749"/>
        <end position="1764"/>
    </location>
</feature>
<feature type="region of interest" description="Disordered" evidence="8">
    <location>
        <begin position="1463"/>
        <end position="1558"/>
    </location>
</feature>
<feature type="domain" description="Myosin motor" evidence="10">
    <location>
        <begin position="427"/>
        <end position="1204"/>
    </location>
</feature>
<evidence type="ECO:0000256" key="3">
    <source>
        <dbReference type="ARBA" id="ARBA00023054"/>
    </source>
</evidence>
<dbReference type="PROSITE" id="PS50106">
    <property type="entry name" value="PDZ"/>
    <property type="match status" value="1"/>
</dbReference>
<dbReference type="EMBL" id="CASHTH010001633">
    <property type="protein sequence ID" value="CAI8017479.1"/>
    <property type="molecule type" value="Genomic_DNA"/>
</dbReference>
<dbReference type="InterPro" id="IPR036034">
    <property type="entry name" value="PDZ_sf"/>
</dbReference>
<dbReference type="InterPro" id="IPR001609">
    <property type="entry name" value="Myosin_head_motor_dom-like"/>
</dbReference>
<feature type="compositionally biased region" description="Basic and acidic residues" evidence="8">
    <location>
        <begin position="2135"/>
        <end position="2145"/>
    </location>
</feature>
<feature type="region of interest" description="Disordered" evidence="8">
    <location>
        <begin position="1952"/>
        <end position="2035"/>
    </location>
</feature>
<dbReference type="InterPro" id="IPR002928">
    <property type="entry name" value="Myosin_tail"/>
</dbReference>
<dbReference type="Pfam" id="PF00063">
    <property type="entry name" value="Myosin_head"/>
    <property type="match status" value="1"/>
</dbReference>
<feature type="compositionally biased region" description="Low complexity" evidence="8">
    <location>
        <begin position="39"/>
        <end position="49"/>
    </location>
</feature>
<evidence type="ECO:0000256" key="7">
    <source>
        <dbReference type="SAM" id="Coils"/>
    </source>
</evidence>
<dbReference type="Gene3D" id="1.20.58.530">
    <property type="match status" value="1"/>
</dbReference>
<proteinExistence type="inferred from homology"/>
<dbReference type="InterPro" id="IPR027417">
    <property type="entry name" value="P-loop_NTPase"/>
</dbReference>
<dbReference type="SUPFAM" id="SSF90257">
    <property type="entry name" value="Myosin rod fragments"/>
    <property type="match status" value="1"/>
</dbReference>
<dbReference type="GO" id="GO:0031032">
    <property type="term" value="P:actomyosin structure organization"/>
    <property type="evidence" value="ECO:0007669"/>
    <property type="project" value="TreeGrafter"/>
</dbReference>
<gene>
    <name evidence="11" type="ORF">GBAR_LOCUS10604</name>
</gene>